<dbReference type="AlphaFoldDB" id="A0A1I5DPM4"/>
<proteinExistence type="predicted"/>
<keyword evidence="3" id="KW-1185">Reference proteome</keyword>
<feature type="transmembrane region" description="Helical" evidence="1">
    <location>
        <begin position="167"/>
        <end position="184"/>
    </location>
</feature>
<dbReference type="InterPro" id="IPR053824">
    <property type="entry name" value="DUF7010"/>
</dbReference>
<keyword evidence="1" id="KW-0812">Transmembrane</keyword>
<dbReference type="Proteomes" id="UP000199564">
    <property type="component" value="Unassembled WGS sequence"/>
</dbReference>
<keyword evidence="1" id="KW-1133">Transmembrane helix</keyword>
<evidence type="ECO:0000313" key="2">
    <source>
        <dbReference type="EMBL" id="SFO01050.1"/>
    </source>
</evidence>
<name>A0A1I5DPM4_9BACT</name>
<dbReference type="Pfam" id="PF22765">
    <property type="entry name" value="DUF7010"/>
    <property type="match status" value="1"/>
</dbReference>
<reference evidence="3" key="1">
    <citation type="submission" date="2016-10" db="EMBL/GenBank/DDBJ databases">
        <authorList>
            <person name="Varghese N."/>
            <person name="Submissions S."/>
        </authorList>
    </citation>
    <scope>NUCLEOTIDE SEQUENCE [LARGE SCALE GENOMIC DNA]</scope>
    <source>
        <strain evidence="3">DSM 15282</strain>
    </source>
</reference>
<protein>
    <submittedName>
        <fullName evidence="2">Uncharacterized protein</fullName>
    </submittedName>
</protein>
<accession>A0A1I5DPM4</accession>
<feature type="transmembrane region" description="Helical" evidence="1">
    <location>
        <begin position="93"/>
        <end position="112"/>
    </location>
</feature>
<dbReference type="EMBL" id="FOVW01000003">
    <property type="protein sequence ID" value="SFO01050.1"/>
    <property type="molecule type" value="Genomic_DNA"/>
</dbReference>
<keyword evidence="1" id="KW-0472">Membrane</keyword>
<organism evidence="2 3">
    <name type="scientific">Algoriphagus ornithinivorans</name>
    <dbReference type="NCBI Taxonomy" id="226506"/>
    <lineage>
        <taxon>Bacteria</taxon>
        <taxon>Pseudomonadati</taxon>
        <taxon>Bacteroidota</taxon>
        <taxon>Cytophagia</taxon>
        <taxon>Cytophagales</taxon>
        <taxon>Cyclobacteriaceae</taxon>
        <taxon>Algoriphagus</taxon>
    </lineage>
</organism>
<feature type="transmembrane region" description="Helical" evidence="1">
    <location>
        <begin position="54"/>
        <end position="73"/>
    </location>
</feature>
<evidence type="ECO:0000256" key="1">
    <source>
        <dbReference type="SAM" id="Phobius"/>
    </source>
</evidence>
<feature type="transmembrane region" description="Helical" evidence="1">
    <location>
        <begin position="118"/>
        <end position="136"/>
    </location>
</feature>
<dbReference type="STRING" id="226506.SAMN04488519_10396"/>
<feature type="transmembrane region" description="Helical" evidence="1">
    <location>
        <begin position="30"/>
        <end position="48"/>
    </location>
</feature>
<sequence>MKTTTKTMNAHQLELLDEWRTELSIRCKNGINFIFGAALIWAGIAVIWNLELSLYNQSILTFSISGLMLPLAWGFGKIMKTAWNVEGNPLNKVGMIFNLAQLFYFPFLFILLGNKPEYFALGYAIITGAHFFPYAWYYKTNWFGFFAGLIPFGSWMLSIYFPEMIGLIPAFVSGCLGILGLGLVRDYRLKIGQGNQAAIL</sequence>
<dbReference type="RefSeq" id="WP_139217440.1">
    <property type="nucleotide sequence ID" value="NZ_FOVW01000003.1"/>
</dbReference>
<feature type="transmembrane region" description="Helical" evidence="1">
    <location>
        <begin position="143"/>
        <end position="161"/>
    </location>
</feature>
<evidence type="ECO:0000313" key="3">
    <source>
        <dbReference type="Proteomes" id="UP000199564"/>
    </source>
</evidence>
<gene>
    <name evidence="2" type="ORF">SAMN04488519_10396</name>
</gene>